<dbReference type="Proteomes" id="UP000735302">
    <property type="component" value="Unassembled WGS sequence"/>
</dbReference>
<dbReference type="EMBL" id="BLXT01002372">
    <property type="protein sequence ID" value="GFN93775.1"/>
    <property type="molecule type" value="Genomic_DNA"/>
</dbReference>
<reference evidence="2 3" key="1">
    <citation type="journal article" date="2021" name="Elife">
        <title>Chloroplast acquisition without the gene transfer in kleptoplastic sea slugs, Plakobranchus ocellatus.</title>
        <authorList>
            <person name="Maeda T."/>
            <person name="Takahashi S."/>
            <person name="Yoshida T."/>
            <person name="Shimamura S."/>
            <person name="Takaki Y."/>
            <person name="Nagai Y."/>
            <person name="Toyoda A."/>
            <person name="Suzuki Y."/>
            <person name="Arimoto A."/>
            <person name="Ishii H."/>
            <person name="Satoh N."/>
            <person name="Nishiyama T."/>
            <person name="Hasebe M."/>
            <person name="Maruyama T."/>
            <person name="Minagawa J."/>
            <person name="Obokata J."/>
            <person name="Shigenobu S."/>
        </authorList>
    </citation>
    <scope>NUCLEOTIDE SEQUENCE [LARGE SCALE GENOMIC DNA]</scope>
</reference>
<dbReference type="AlphaFoldDB" id="A0AAV3ZGL8"/>
<evidence type="ECO:0000256" key="1">
    <source>
        <dbReference type="SAM" id="Phobius"/>
    </source>
</evidence>
<keyword evidence="1" id="KW-0812">Transmembrane</keyword>
<evidence type="ECO:0000313" key="2">
    <source>
        <dbReference type="EMBL" id="GFN93775.1"/>
    </source>
</evidence>
<name>A0AAV3ZGL8_9GAST</name>
<feature type="transmembrane region" description="Helical" evidence="1">
    <location>
        <begin position="30"/>
        <end position="61"/>
    </location>
</feature>
<evidence type="ECO:0000313" key="3">
    <source>
        <dbReference type="Proteomes" id="UP000735302"/>
    </source>
</evidence>
<organism evidence="2 3">
    <name type="scientific">Plakobranchus ocellatus</name>
    <dbReference type="NCBI Taxonomy" id="259542"/>
    <lineage>
        <taxon>Eukaryota</taxon>
        <taxon>Metazoa</taxon>
        <taxon>Spiralia</taxon>
        <taxon>Lophotrochozoa</taxon>
        <taxon>Mollusca</taxon>
        <taxon>Gastropoda</taxon>
        <taxon>Heterobranchia</taxon>
        <taxon>Euthyneura</taxon>
        <taxon>Panpulmonata</taxon>
        <taxon>Sacoglossa</taxon>
        <taxon>Placobranchoidea</taxon>
        <taxon>Plakobranchidae</taxon>
        <taxon>Plakobranchus</taxon>
    </lineage>
</organism>
<proteinExistence type="predicted"/>
<protein>
    <submittedName>
        <fullName evidence="2">Uncharacterized protein</fullName>
    </submittedName>
</protein>
<accession>A0AAV3ZGL8</accession>
<keyword evidence="1" id="KW-0472">Membrane</keyword>
<comment type="caution">
    <text evidence="2">The sequence shown here is derived from an EMBL/GenBank/DDBJ whole genome shotgun (WGS) entry which is preliminary data.</text>
</comment>
<keyword evidence="3" id="KW-1185">Reference proteome</keyword>
<gene>
    <name evidence="2" type="ORF">PoB_002028100</name>
</gene>
<keyword evidence="1" id="KW-1133">Transmembrane helix</keyword>
<sequence length="124" mass="13986">MLLSRSITWLLLLKLGPTITVDFIISLFQYLIIFIIIIIIIINIIIVMIIIISVVVVVVILNPSRSWPPSLPHAKDQTLHLSSPIQSDRTKMAPQISKKNVGRYLSWDFNGGDETANQRAARQP</sequence>